<feature type="non-terminal residue" evidence="13">
    <location>
        <position position="1680"/>
    </location>
</feature>
<dbReference type="InterPro" id="IPR026055">
    <property type="entry name" value="FAR"/>
</dbReference>
<feature type="transmembrane region" description="Helical" evidence="10">
    <location>
        <begin position="1524"/>
        <end position="1546"/>
    </location>
</feature>
<evidence type="ECO:0000256" key="4">
    <source>
        <dbReference type="ARBA" id="ARBA00022692"/>
    </source>
</evidence>
<feature type="transmembrane region" description="Helical" evidence="10">
    <location>
        <begin position="342"/>
        <end position="364"/>
    </location>
</feature>
<comment type="caution">
    <text evidence="13">The sequence shown here is derived from an EMBL/GenBank/DDBJ whole genome shotgun (WGS) entry which is preliminary data.</text>
</comment>
<comment type="similarity">
    <text evidence="2 10">Belongs to the fatty acyl-CoA reductase family.</text>
</comment>
<feature type="transmembrane region" description="Helical" evidence="10">
    <location>
        <begin position="942"/>
        <end position="965"/>
    </location>
</feature>
<feature type="domain" description="Thioester reductase (TE)" evidence="12">
    <location>
        <begin position="16"/>
        <end position="284"/>
    </location>
</feature>
<gene>
    <name evidence="13" type="primary">Far1_1</name>
    <name evidence="13" type="ORF">G6Z76_0011231</name>
</gene>
<dbReference type="GO" id="GO:0102965">
    <property type="term" value="F:alcohol-forming long-chain fatty acyl-CoA reductase activity"/>
    <property type="evidence" value="ECO:0007669"/>
    <property type="project" value="UniProtKB-EC"/>
</dbReference>
<feature type="non-terminal residue" evidence="13">
    <location>
        <position position="1"/>
    </location>
</feature>
<feature type="domain" description="Thioester reductase (TE)" evidence="12">
    <location>
        <begin position="612"/>
        <end position="879"/>
    </location>
</feature>
<feature type="transmembrane region" description="Helical" evidence="10">
    <location>
        <begin position="462"/>
        <end position="482"/>
    </location>
</feature>
<comment type="subcellular location">
    <subcellularLocation>
        <location evidence="1">Membrane</location>
        <topology evidence="1">Multi-pass membrane protein</topology>
    </subcellularLocation>
</comment>
<reference evidence="13" key="1">
    <citation type="submission" date="2020-03" db="EMBL/GenBank/DDBJ databases">
        <title>Relaxed selection underlies rapid genomic changes in the transitions from sociality to social parasitism in ants.</title>
        <authorList>
            <person name="Bi X."/>
        </authorList>
    </citation>
    <scope>NUCLEOTIDE SEQUENCE</scope>
    <source>
        <strain evidence="13">BGI-DK2014a</strain>
        <tissue evidence="13">Whole body</tissue>
    </source>
</reference>
<accession>A0A836K4U2</accession>
<dbReference type="Pfam" id="PF03015">
    <property type="entry name" value="Sterile"/>
    <property type="match status" value="3"/>
</dbReference>
<dbReference type="GO" id="GO:0080019">
    <property type="term" value="F:alcohol-forming very long-chain fatty acyl-CoA reductase activity"/>
    <property type="evidence" value="ECO:0007669"/>
    <property type="project" value="InterPro"/>
</dbReference>
<dbReference type="FunFam" id="3.40.50.720:FF:000143">
    <property type="entry name" value="Fatty acyl-CoA reductase"/>
    <property type="match status" value="3"/>
</dbReference>
<evidence type="ECO:0000259" key="12">
    <source>
        <dbReference type="Pfam" id="PF07993"/>
    </source>
</evidence>
<dbReference type="GO" id="GO:0005777">
    <property type="term" value="C:peroxisome"/>
    <property type="evidence" value="ECO:0007669"/>
    <property type="project" value="TreeGrafter"/>
</dbReference>
<evidence type="ECO:0000256" key="2">
    <source>
        <dbReference type="ARBA" id="ARBA00005928"/>
    </source>
</evidence>
<keyword evidence="4 10" id="KW-0812">Transmembrane</keyword>
<dbReference type="SUPFAM" id="SSF51735">
    <property type="entry name" value="NAD(P)-binding Rossmann-fold domains"/>
    <property type="match status" value="3"/>
</dbReference>
<evidence type="ECO:0000256" key="1">
    <source>
        <dbReference type="ARBA" id="ARBA00004141"/>
    </source>
</evidence>
<comment type="catalytic activity">
    <reaction evidence="9 10">
        <text>a long-chain fatty acyl-CoA + 2 NADPH + 2 H(+) = a long-chain primary fatty alcohol + 2 NADP(+) + CoA</text>
        <dbReference type="Rhea" id="RHEA:52716"/>
        <dbReference type="ChEBI" id="CHEBI:15378"/>
        <dbReference type="ChEBI" id="CHEBI:57287"/>
        <dbReference type="ChEBI" id="CHEBI:57783"/>
        <dbReference type="ChEBI" id="CHEBI:58349"/>
        <dbReference type="ChEBI" id="CHEBI:77396"/>
        <dbReference type="ChEBI" id="CHEBI:83139"/>
        <dbReference type="EC" id="1.2.1.84"/>
    </reaction>
</comment>
<dbReference type="EC" id="1.2.1.84" evidence="10"/>
<dbReference type="Proteomes" id="UP000669903">
    <property type="component" value="Unassembled WGS sequence"/>
</dbReference>
<feature type="transmembrane region" description="Helical" evidence="10">
    <location>
        <begin position="1087"/>
        <end position="1108"/>
    </location>
</feature>
<dbReference type="PANTHER" id="PTHR11011:SF45">
    <property type="entry name" value="FATTY ACYL-COA REDUCTASE CG8306-RELATED"/>
    <property type="match status" value="1"/>
</dbReference>
<keyword evidence="3 10" id="KW-0444">Lipid biosynthesis</keyword>
<dbReference type="CDD" id="cd05236">
    <property type="entry name" value="FAR-N_SDR_e"/>
    <property type="match status" value="3"/>
</dbReference>
<feature type="transmembrane region" description="Helical" evidence="10">
    <location>
        <begin position="1635"/>
        <end position="1656"/>
    </location>
</feature>
<dbReference type="Gene3D" id="3.40.50.720">
    <property type="entry name" value="NAD(P)-binding Rossmann-like Domain"/>
    <property type="match status" value="3"/>
</dbReference>
<evidence type="ECO:0000256" key="3">
    <source>
        <dbReference type="ARBA" id="ARBA00022516"/>
    </source>
</evidence>
<feature type="transmembrane region" description="Helical" evidence="10">
    <location>
        <begin position="1057"/>
        <end position="1081"/>
    </location>
</feature>
<feature type="domain" description="Fatty acyl-CoA reductase C-terminal" evidence="11">
    <location>
        <begin position="951"/>
        <end position="1043"/>
    </location>
</feature>
<keyword evidence="14" id="KW-1185">Reference proteome</keyword>
<sequence>MASYVTDFYNSKSVFITGGTGFVGVCMIEKLLRCCPDIKNIYLLMRPKKGKQIMERLEELTKNSVFNRIKEEKQTDLFKKLIAIAGDVGEENLGLSSQDRTTLINTVEVIFHSAATLDFEADLKTTTNINLLGTRRIVQLCREIKRLKALVHVSSAYVNAVLHNVDEIIYPAPADVNTILKLVDTLDDATLNSKTPEILKNHPNPYTFTKHLAEHEVLNGGFPATIIRPSMIAGAWKEPVPGWTISKNGPQGFILGAGKGIIRRLPVAKHLIYDYIPVDMVVNSLIVAAYNVDRDSDKGLKVYHCTSSTCNSFKWEFIEKEINTYLHNYPLRSAVWYPYLKFLPSLFLFRISAIFVHFIPAYILDAITRLCGGRPILVRLHSNVNKSLERLEKFIFQEWRFNNPRLLQLHESLSLEDQKLFTLDMRPLIWKDYFTDLIQGVRTYLHNESPKSLPKARSKHKILTIAHLGLQAALLGLIWWLVKVLFATTWTKTGLVVPMTYLLFDQMKVDYTTILRHLSEIGKVKKIDKWVPHELTERNKLDRLNVCSSLLTRFHREPFFDRIMIRSDCDEKWVLYDNRKRCARWLDRNEAFFSKMITKSIPEWFANRNILVTGSTGFMGKVLVAKLLLSCPDIGDIFLLIRKKKCLDSHARLQLLLQQEPFRILREQYPERLMKLIVIHSDITVEELALSVTDKERLMNNVSVVFHMAANVRFDMSLKTAIRINTISTANVVTLTKQLSLLEAFIYISTSFCQCGESVLEERAYQTKISPENVIHMVNTMSDDALEAMRFKLLGEQPNTYAYSKALNEDFVSRCGLPVGIIRPSIVIASYKEPVPGWVDNMNGPTGLMIGAGKGVIRSMLCNADYMSDIIPCDMAINATIALAWQVGTEKSIKPIFLNATANQENSISWGDVLKLGKKHIFENPFSQPLWYPGGRMTSSKVLHWLAVIFFQIIPAYLLDSLLIVTGNKPFLVRIQNRVNAGLDLLQYYTTKQWIFRNDNLRDLQHRLCPSDKEIFFMDTKVIHWNEYILKYILGTRQYYLKDDPSTLPRARRVFTYLYFADCLLKLIFGIFLVWIMYTWTISAKPLVAMLIQPIFKIIPTLVFKMYFNHTSINMCKLTQFFDFIKFNFGLHVCLLLKKFVRTYRANIYTRKLSKDRTRLVTMEQSKTEDVAPDRIAETLAGRKILVTGGTGFLGKVLIEKILRCLPDVEHIYMLVRPKKGKDPKHRLDEIFNSPLFEKVRTQRGLSALEKAVTAISGDVALPGLGLSPEDRKILIENVNIVYHGAATVRFDELLKRAVLLNTRGTKLMIELAKEMKHLLVFLHISTAYCHLEEQILREKMYPPPADPHQVIKCVEWMDDDVVEAMTDKILGKLPNTYAFTKALSESLVEESMSHIPAIILRPSVIIPIWKEPIPGWTDNINGPTGLLIGAGKGVIRTMFCNENGYADYLPVDIAVNGLLLATWNFIYFKDKKHVFNMTSSAEIKITWAEIIKRGRKITERIPLNGVAWYPGGSLKKSRLMHNICILFFHMIPAYIIDAFLFLAGYKPIMCHIQRRINKGFEVFEYYANNQWDFENKYVEELRKKINSTECKNYQVHGNDLDIDKYFEDCIRAARIYILKEMPETLPAARRHLRVMYWVDVFTKILFFVFIIYLLASWSESFRTLLSSSITYITKELMNL</sequence>
<dbReference type="InterPro" id="IPR033640">
    <property type="entry name" value="FAR_C"/>
</dbReference>
<proteinExistence type="inferred from homology"/>
<evidence type="ECO:0000313" key="14">
    <source>
        <dbReference type="Proteomes" id="UP000669903"/>
    </source>
</evidence>
<comment type="function">
    <text evidence="10">Catalyzes the reduction of fatty acyl-CoA to fatty alcohols.</text>
</comment>
<dbReference type="EMBL" id="JAANIC010002605">
    <property type="protein sequence ID" value="KAG5344399.1"/>
    <property type="molecule type" value="Genomic_DNA"/>
</dbReference>
<organism evidence="13 14">
    <name type="scientific">Acromyrmex charruanus</name>
    <dbReference type="NCBI Taxonomy" id="2715315"/>
    <lineage>
        <taxon>Eukaryota</taxon>
        <taxon>Metazoa</taxon>
        <taxon>Ecdysozoa</taxon>
        <taxon>Arthropoda</taxon>
        <taxon>Hexapoda</taxon>
        <taxon>Insecta</taxon>
        <taxon>Pterygota</taxon>
        <taxon>Neoptera</taxon>
        <taxon>Endopterygota</taxon>
        <taxon>Hymenoptera</taxon>
        <taxon>Apocrita</taxon>
        <taxon>Aculeata</taxon>
        <taxon>Formicoidea</taxon>
        <taxon>Formicidae</taxon>
        <taxon>Myrmicinae</taxon>
        <taxon>Acromyrmex</taxon>
    </lineage>
</organism>
<keyword evidence="10" id="KW-0560">Oxidoreductase</keyword>
<keyword evidence="5 10" id="KW-0521">NADP</keyword>
<dbReference type="GO" id="GO:0016020">
    <property type="term" value="C:membrane"/>
    <property type="evidence" value="ECO:0007669"/>
    <property type="project" value="UniProtKB-SubCell"/>
</dbReference>
<dbReference type="InterPro" id="IPR036291">
    <property type="entry name" value="NAD(P)-bd_dom_sf"/>
</dbReference>
<evidence type="ECO:0000256" key="8">
    <source>
        <dbReference type="ARBA" id="ARBA00023136"/>
    </source>
</evidence>
<dbReference type="CDD" id="cd09071">
    <property type="entry name" value="FAR_C"/>
    <property type="match status" value="3"/>
</dbReference>
<dbReference type="Pfam" id="PF07993">
    <property type="entry name" value="NAD_binding_4"/>
    <property type="match status" value="3"/>
</dbReference>
<protein>
    <recommendedName>
        <fullName evidence="10">Fatty acyl-CoA reductase</fullName>
        <ecNumber evidence="10">1.2.1.84</ecNumber>
    </recommendedName>
</protein>
<evidence type="ECO:0000256" key="5">
    <source>
        <dbReference type="ARBA" id="ARBA00022857"/>
    </source>
</evidence>
<evidence type="ECO:0000313" key="13">
    <source>
        <dbReference type="EMBL" id="KAG5344399.1"/>
    </source>
</evidence>
<dbReference type="InterPro" id="IPR013120">
    <property type="entry name" value="FAR_NAD-bd"/>
</dbReference>
<feature type="domain" description="Fatty acyl-CoA reductase C-terminal" evidence="11">
    <location>
        <begin position="357"/>
        <end position="448"/>
    </location>
</feature>
<dbReference type="PANTHER" id="PTHR11011">
    <property type="entry name" value="MALE STERILITY PROTEIN 2-RELATED"/>
    <property type="match status" value="1"/>
</dbReference>
<name>A0A836K4U2_9HYME</name>
<evidence type="ECO:0000256" key="10">
    <source>
        <dbReference type="RuleBase" id="RU363097"/>
    </source>
</evidence>
<keyword evidence="8 10" id="KW-0472">Membrane</keyword>
<evidence type="ECO:0000259" key="11">
    <source>
        <dbReference type="Pfam" id="PF03015"/>
    </source>
</evidence>
<evidence type="ECO:0000256" key="6">
    <source>
        <dbReference type="ARBA" id="ARBA00022989"/>
    </source>
</evidence>
<feature type="domain" description="Thioester reductase (TE)" evidence="12">
    <location>
        <begin position="1187"/>
        <end position="1457"/>
    </location>
</feature>
<dbReference type="GO" id="GO:0035336">
    <property type="term" value="P:long-chain fatty-acyl-CoA metabolic process"/>
    <property type="evidence" value="ECO:0007669"/>
    <property type="project" value="TreeGrafter"/>
</dbReference>
<evidence type="ECO:0000256" key="7">
    <source>
        <dbReference type="ARBA" id="ARBA00023098"/>
    </source>
</evidence>
<feature type="domain" description="Fatty acyl-CoA reductase C-terminal" evidence="11">
    <location>
        <begin position="1529"/>
        <end position="1621"/>
    </location>
</feature>
<keyword evidence="6 10" id="KW-1133">Transmembrane helix</keyword>
<evidence type="ECO:0000256" key="9">
    <source>
        <dbReference type="ARBA" id="ARBA00052530"/>
    </source>
</evidence>
<keyword evidence="7 10" id="KW-0443">Lipid metabolism</keyword>